<dbReference type="EMBL" id="AP028947">
    <property type="protein sequence ID" value="BET27675.1"/>
    <property type="molecule type" value="Genomic_DNA"/>
</dbReference>
<dbReference type="RefSeq" id="WP_130557267.1">
    <property type="nucleotide sequence ID" value="NZ_AP028947.1"/>
</dbReference>
<keyword evidence="5 8" id="KW-0472">Membrane</keyword>
<proteinExistence type="inferred from homology"/>
<protein>
    <recommendedName>
        <fullName evidence="8">ATP synthase subunit delta</fullName>
    </recommendedName>
    <alternativeName>
        <fullName evidence="8">ATP synthase F(1) sector subunit delta</fullName>
    </alternativeName>
    <alternativeName>
        <fullName evidence="8">F-type ATPase subunit delta</fullName>
        <shortName evidence="8">F-ATPase subunit delta</shortName>
    </alternativeName>
</protein>
<keyword evidence="2 8" id="KW-0813">Transport</keyword>
<dbReference type="AlphaFoldDB" id="A0AA86JAB9"/>
<keyword evidence="10" id="KW-1185">Reference proteome</keyword>
<dbReference type="NCBIfam" id="TIGR01145">
    <property type="entry name" value="ATP_synt_delta"/>
    <property type="match status" value="1"/>
</dbReference>
<comment type="similarity">
    <text evidence="8">Belongs to the ATPase delta chain family.</text>
</comment>
<dbReference type="InterPro" id="IPR026015">
    <property type="entry name" value="ATP_synth_OSCP/delta_N_sf"/>
</dbReference>
<dbReference type="PANTHER" id="PTHR11910">
    <property type="entry name" value="ATP SYNTHASE DELTA CHAIN"/>
    <property type="match status" value="1"/>
</dbReference>
<comment type="function">
    <text evidence="8">This protein is part of the stalk that links CF(0) to CF(1). It either transmits conformational changes from CF(0) to CF(1) or is implicated in proton conduction.</text>
</comment>
<keyword evidence="8" id="KW-1003">Cell membrane</keyword>
<dbReference type="GO" id="GO:0005886">
    <property type="term" value="C:plasma membrane"/>
    <property type="evidence" value="ECO:0007669"/>
    <property type="project" value="UniProtKB-SubCell"/>
</dbReference>
<evidence type="ECO:0000256" key="1">
    <source>
        <dbReference type="ARBA" id="ARBA00004370"/>
    </source>
</evidence>
<dbReference type="InterPro" id="IPR000711">
    <property type="entry name" value="ATPase_OSCP/dsu"/>
</dbReference>
<accession>A0AA86JAB9</accession>
<evidence type="ECO:0000256" key="7">
    <source>
        <dbReference type="ARBA" id="ARBA00023310"/>
    </source>
</evidence>
<dbReference type="PRINTS" id="PR00125">
    <property type="entry name" value="ATPASEDELTA"/>
</dbReference>
<dbReference type="Pfam" id="PF00213">
    <property type="entry name" value="OSCP"/>
    <property type="match status" value="1"/>
</dbReference>
<dbReference type="Proteomes" id="UP001329151">
    <property type="component" value="Chromosome"/>
</dbReference>
<dbReference type="Gene3D" id="1.10.520.20">
    <property type="entry name" value="N-terminal domain of the delta subunit of the F1F0-ATP synthase"/>
    <property type="match status" value="1"/>
</dbReference>
<comment type="subcellular location">
    <subcellularLocation>
        <location evidence="8">Cell membrane</location>
        <topology evidence="8">Peripheral membrane protein</topology>
    </subcellularLocation>
    <subcellularLocation>
        <location evidence="1">Membrane</location>
    </subcellularLocation>
</comment>
<sequence length="177" mass="19062">MVELSTIARPYAEAAFQVAKTSNLNQWSDWLESWSAVASNDDIKLLVSNPKLTDEQVLKVFVELTKTPAEAQATNFLAALVENGRLLALPEIARQFEELKNSHEGSADAVIASAFPMTDAEVQNVRGALEKKFGSKLNVTVQVDESLIGGVCVTVGDQILDSSVRGKLNAMKAALTA</sequence>
<evidence type="ECO:0000256" key="6">
    <source>
        <dbReference type="ARBA" id="ARBA00023196"/>
    </source>
</evidence>
<dbReference type="HAMAP" id="MF_01416">
    <property type="entry name" value="ATP_synth_delta_bact"/>
    <property type="match status" value="1"/>
</dbReference>
<evidence type="ECO:0000256" key="8">
    <source>
        <dbReference type="HAMAP-Rule" id="MF_01416"/>
    </source>
</evidence>
<evidence type="ECO:0000256" key="2">
    <source>
        <dbReference type="ARBA" id="ARBA00022448"/>
    </source>
</evidence>
<evidence type="ECO:0000313" key="10">
    <source>
        <dbReference type="Proteomes" id="UP001329151"/>
    </source>
</evidence>
<evidence type="ECO:0000256" key="4">
    <source>
        <dbReference type="ARBA" id="ARBA00023065"/>
    </source>
</evidence>
<gene>
    <name evidence="8" type="primary">atpH</name>
    <name evidence="9" type="ORF">RGQ30_31760</name>
</gene>
<dbReference type="GO" id="GO:0045259">
    <property type="term" value="C:proton-transporting ATP synthase complex"/>
    <property type="evidence" value="ECO:0007669"/>
    <property type="project" value="UniProtKB-KW"/>
</dbReference>
<comment type="function">
    <text evidence="8">F(1)F(0) ATP synthase produces ATP from ADP in the presence of a proton or sodium gradient. F-type ATPases consist of two structural domains, F(1) containing the extramembraneous catalytic core and F(0) containing the membrane proton channel, linked together by a central stalk and a peripheral stalk. During catalysis, ATP synthesis in the catalytic domain of F(1) is coupled via a rotary mechanism of the central stalk subunits to proton translocation.</text>
</comment>
<evidence type="ECO:0000256" key="5">
    <source>
        <dbReference type="ARBA" id="ARBA00023136"/>
    </source>
</evidence>
<organism evidence="9 10">
    <name type="scientific">Limnobacter thiooxidans</name>
    <dbReference type="NCBI Taxonomy" id="131080"/>
    <lineage>
        <taxon>Bacteria</taxon>
        <taxon>Pseudomonadati</taxon>
        <taxon>Pseudomonadota</taxon>
        <taxon>Betaproteobacteria</taxon>
        <taxon>Burkholderiales</taxon>
        <taxon>Burkholderiaceae</taxon>
        <taxon>Limnobacter</taxon>
    </lineage>
</organism>
<reference evidence="9 10" key="1">
    <citation type="submission" date="2023-10" db="EMBL/GenBank/DDBJ databases">
        <title>Complete Genome Sequence of Limnobacter thiooxidans CS-K2T, Isolated from freshwater lake sediments in Bavaria, Germany.</title>
        <authorList>
            <person name="Naruki M."/>
            <person name="Watanabe A."/>
            <person name="Warashina T."/>
            <person name="Morita T."/>
            <person name="Arakawa K."/>
        </authorList>
    </citation>
    <scope>NUCLEOTIDE SEQUENCE [LARGE SCALE GENOMIC DNA]</scope>
    <source>
        <strain evidence="9 10">CS-K2</strain>
    </source>
</reference>
<dbReference type="GO" id="GO:0046933">
    <property type="term" value="F:proton-transporting ATP synthase activity, rotational mechanism"/>
    <property type="evidence" value="ECO:0007669"/>
    <property type="project" value="UniProtKB-UniRule"/>
</dbReference>
<keyword evidence="7 8" id="KW-0066">ATP synthesis</keyword>
<dbReference type="NCBIfam" id="NF004402">
    <property type="entry name" value="PRK05758.2-2"/>
    <property type="match status" value="1"/>
</dbReference>
<evidence type="ECO:0000256" key="3">
    <source>
        <dbReference type="ARBA" id="ARBA00022781"/>
    </source>
</evidence>
<dbReference type="KEGG" id="lto:RGQ30_31760"/>
<keyword evidence="3 8" id="KW-0375">Hydrogen ion transport</keyword>
<name>A0AA86JAB9_9BURK</name>
<keyword evidence="6 8" id="KW-0139">CF(1)</keyword>
<evidence type="ECO:0000313" key="9">
    <source>
        <dbReference type="EMBL" id="BET27675.1"/>
    </source>
</evidence>
<keyword evidence="4 8" id="KW-0406">Ion transport</keyword>
<dbReference type="SUPFAM" id="SSF47928">
    <property type="entry name" value="N-terminal domain of the delta subunit of the F1F0-ATP synthase"/>
    <property type="match status" value="1"/>
</dbReference>